<evidence type="ECO:0000313" key="5">
    <source>
        <dbReference type="Proteomes" id="UP000178771"/>
    </source>
</evidence>
<feature type="transmembrane region" description="Helical" evidence="3">
    <location>
        <begin position="189"/>
        <end position="210"/>
    </location>
</feature>
<dbReference type="STRING" id="1802624.A2982_00025"/>
<dbReference type="InterPro" id="IPR051533">
    <property type="entry name" value="WaaL-like"/>
</dbReference>
<feature type="transmembrane region" description="Helical" evidence="3">
    <location>
        <begin position="26"/>
        <end position="46"/>
    </location>
</feature>
<feature type="transmembrane region" description="Helical" evidence="3">
    <location>
        <begin position="149"/>
        <end position="169"/>
    </location>
</feature>
<comment type="caution">
    <text evidence="4">The sequence shown here is derived from an EMBL/GenBank/DDBJ whole genome shotgun (WGS) entry which is preliminary data.</text>
</comment>
<feature type="transmembrane region" description="Helical" evidence="3">
    <location>
        <begin position="58"/>
        <end position="77"/>
    </location>
</feature>
<feature type="transmembrane region" description="Helical" evidence="3">
    <location>
        <begin position="359"/>
        <end position="382"/>
    </location>
</feature>
<dbReference type="Gene3D" id="1.25.40.10">
    <property type="entry name" value="Tetratricopeptide repeat domain"/>
    <property type="match status" value="1"/>
</dbReference>
<sequence>MEEMSPIKPFASREASRDTVRRGYDLYLLIENIICGLLCLLPVFFLPFTFNAIELNKTYLVMLAAAAGFLLFFIRGLQRKAIRIHSPEAYFGFFVIILAGVLAAFNSQSPRISFLGSNNIYSVSFIYLLALAVLGFISSNIKLNLKKLLNFFALGISLGALISLVSYYAGYVPLIGSVNREFSLANGSMALFGLSVFVVFYSFMSLAGLFASQESGRKFTKIIFYSVIFVLNALCLIVSLNVLSLLVVLFALAFAVISGRIVLPQDRKIFIVLGSILILLSFMTYFAPVRSALNLQNYARPPRLSINDSWLVSASVIKEAPIIGSGLGTFLIDFTRFRPASLNLSPEWELRFVQPFNEIFLWLATAGLVGLFAYVLFWVFTLKGAIAVSRESQKGGMIFLLVMLILLEMVFLGPNQILTVFLFILIGIIIQNRKYGIISINAPYLLWGLFGVGLVGAGLLGFQIYRVYPSQYYFRQSTIADNIADGYEMQRLAIANDPYEELYRRQGILTNLFIATNMSQAENLTDPDKTQILELVKQAVNDSKILTEIINPLGVTNWEVQGRLYDALIGTAENADQFAIAAYSNTVQLDSTNPKNWIQLGSVYYRQQQYGNAIQAFSQAVSLKNDYANGHYNLAFALKDGGYIFDAVTQLEIVVRLIPQDHPDHETVTKNLEDFRVLAEEAAKRIQEEQAKLQLENQNKENVAAGGSTEPLTQPGTEPAIEPTVDIPQEVIEPGASGTGIDSTQEGVPTPADGSNPDATQGETDAPIANPPRE</sequence>
<dbReference type="PANTHER" id="PTHR37422:SF13">
    <property type="entry name" value="LIPOPOLYSACCHARIDE BIOSYNTHESIS PROTEIN PA4999-RELATED"/>
    <property type="match status" value="1"/>
</dbReference>
<reference evidence="4 5" key="1">
    <citation type="journal article" date="2016" name="Nat. Commun.">
        <title>Thousands of microbial genomes shed light on interconnected biogeochemical processes in an aquifer system.</title>
        <authorList>
            <person name="Anantharaman K."/>
            <person name="Brown C.T."/>
            <person name="Hug L.A."/>
            <person name="Sharon I."/>
            <person name="Castelle C.J."/>
            <person name="Probst A.J."/>
            <person name="Thomas B.C."/>
            <person name="Singh A."/>
            <person name="Wilkins M.J."/>
            <person name="Karaoz U."/>
            <person name="Brodie E.L."/>
            <person name="Williams K.H."/>
            <person name="Hubbard S.S."/>
            <person name="Banfield J.F."/>
        </authorList>
    </citation>
    <scope>NUCLEOTIDE SEQUENCE [LARGE SCALE GENOMIC DNA]</scope>
</reference>
<dbReference type="AlphaFoldDB" id="A0A1F4V475"/>
<feature type="transmembrane region" description="Helical" evidence="3">
    <location>
        <begin position="270"/>
        <end position="287"/>
    </location>
</feature>
<dbReference type="InterPro" id="IPR011990">
    <property type="entry name" value="TPR-like_helical_dom_sf"/>
</dbReference>
<feature type="transmembrane region" description="Helical" evidence="3">
    <location>
        <begin position="222"/>
        <end position="240"/>
    </location>
</feature>
<keyword evidence="1" id="KW-0802">TPR repeat</keyword>
<gene>
    <name evidence="4" type="ORF">A2982_00025</name>
</gene>
<feature type="transmembrane region" description="Helical" evidence="3">
    <location>
        <begin position="394"/>
        <end position="411"/>
    </location>
</feature>
<feature type="transmembrane region" description="Helical" evidence="3">
    <location>
        <begin position="119"/>
        <end position="137"/>
    </location>
</feature>
<feature type="region of interest" description="Disordered" evidence="2">
    <location>
        <begin position="694"/>
        <end position="774"/>
    </location>
</feature>
<dbReference type="SMART" id="SM00028">
    <property type="entry name" value="TPR"/>
    <property type="match status" value="2"/>
</dbReference>
<evidence type="ECO:0000256" key="2">
    <source>
        <dbReference type="SAM" id="MobiDB-lite"/>
    </source>
</evidence>
<protein>
    <submittedName>
        <fullName evidence="4">Uncharacterized protein</fullName>
    </submittedName>
</protein>
<dbReference type="PROSITE" id="PS50005">
    <property type="entry name" value="TPR"/>
    <property type="match status" value="1"/>
</dbReference>
<keyword evidence="3" id="KW-0472">Membrane</keyword>
<feature type="repeat" description="TPR" evidence="1">
    <location>
        <begin position="594"/>
        <end position="627"/>
    </location>
</feature>
<dbReference type="PANTHER" id="PTHR37422">
    <property type="entry name" value="TEICHURONIC ACID BIOSYNTHESIS PROTEIN TUAE"/>
    <property type="match status" value="1"/>
</dbReference>
<feature type="transmembrane region" description="Helical" evidence="3">
    <location>
        <begin position="89"/>
        <end position="107"/>
    </location>
</feature>
<dbReference type="Proteomes" id="UP000178771">
    <property type="component" value="Unassembled WGS sequence"/>
</dbReference>
<evidence type="ECO:0000256" key="1">
    <source>
        <dbReference type="PROSITE-ProRule" id="PRU00339"/>
    </source>
</evidence>
<feature type="transmembrane region" description="Helical" evidence="3">
    <location>
        <begin position="444"/>
        <end position="465"/>
    </location>
</feature>
<keyword evidence="3" id="KW-0812">Transmembrane</keyword>
<proteinExistence type="predicted"/>
<dbReference type="EMBL" id="MEVH01000007">
    <property type="protein sequence ID" value="OGC51994.1"/>
    <property type="molecule type" value="Genomic_DNA"/>
</dbReference>
<dbReference type="Pfam" id="PF13414">
    <property type="entry name" value="TPR_11"/>
    <property type="match status" value="1"/>
</dbReference>
<keyword evidence="3" id="KW-1133">Transmembrane helix</keyword>
<evidence type="ECO:0000256" key="3">
    <source>
        <dbReference type="SAM" id="Phobius"/>
    </source>
</evidence>
<dbReference type="SUPFAM" id="SSF48452">
    <property type="entry name" value="TPR-like"/>
    <property type="match status" value="1"/>
</dbReference>
<name>A0A1F4V475_UNCKA</name>
<organism evidence="4 5">
    <name type="scientific">candidate division WWE3 bacterium RIFCSPLOWO2_01_FULL_39_13</name>
    <dbReference type="NCBI Taxonomy" id="1802624"/>
    <lineage>
        <taxon>Bacteria</taxon>
        <taxon>Katanobacteria</taxon>
    </lineage>
</organism>
<dbReference type="InterPro" id="IPR019734">
    <property type="entry name" value="TPR_rpt"/>
</dbReference>
<accession>A0A1F4V475</accession>
<evidence type="ECO:0000313" key="4">
    <source>
        <dbReference type="EMBL" id="OGC51994.1"/>
    </source>
</evidence>